<dbReference type="GO" id="GO:0005886">
    <property type="term" value="C:plasma membrane"/>
    <property type="evidence" value="ECO:0007669"/>
    <property type="project" value="UniProtKB-SubCell"/>
</dbReference>
<dbReference type="PANTHER" id="PTHR10877:SF194">
    <property type="entry name" value="LOCATION OF VULVA DEFECTIVE 1"/>
    <property type="match status" value="1"/>
</dbReference>
<evidence type="ECO:0000256" key="8">
    <source>
        <dbReference type="ARBA" id="ARBA00023136"/>
    </source>
</evidence>
<dbReference type="FunFam" id="2.60.220.50:FF:000035">
    <property type="entry name" value="Uncharacterized protein"/>
    <property type="match status" value="1"/>
</dbReference>
<dbReference type="Gene3D" id="3.40.395.10">
    <property type="entry name" value="Adenoviral Proteinase, Chain A"/>
    <property type="match status" value="1"/>
</dbReference>
<feature type="domain" description="PLAT" evidence="13">
    <location>
        <begin position="825"/>
        <end position="943"/>
    </location>
</feature>
<feature type="region of interest" description="Disordered" evidence="11">
    <location>
        <begin position="1059"/>
        <end position="1081"/>
    </location>
</feature>
<dbReference type="InterPro" id="IPR036392">
    <property type="entry name" value="PLAT/LH2_dom_sf"/>
</dbReference>
<dbReference type="InterPro" id="IPR001881">
    <property type="entry name" value="EGF-like_Ca-bd_dom"/>
</dbReference>
<gene>
    <name evidence="16" type="ORF">BRAFLDRAFT_93712</name>
</gene>
<dbReference type="Pfam" id="PF01825">
    <property type="entry name" value="GPS"/>
    <property type="match status" value="1"/>
</dbReference>
<name>C3YLK9_BRAFL</name>
<dbReference type="InterPro" id="IPR036116">
    <property type="entry name" value="FN3_sf"/>
</dbReference>
<dbReference type="FunFam" id="2.60.40.10:FF:002568">
    <property type="entry name" value="Uncharacterized protein"/>
    <property type="match status" value="1"/>
</dbReference>
<evidence type="ECO:0000256" key="4">
    <source>
        <dbReference type="ARBA" id="ARBA00022475"/>
    </source>
</evidence>
<dbReference type="SUPFAM" id="SSF54001">
    <property type="entry name" value="Cysteine proteinases"/>
    <property type="match status" value="1"/>
</dbReference>
<dbReference type="SUPFAM" id="SSF57196">
    <property type="entry name" value="EGF/Laminin"/>
    <property type="match status" value="1"/>
</dbReference>
<feature type="transmembrane region" description="Helical" evidence="12">
    <location>
        <begin position="1499"/>
        <end position="1517"/>
    </location>
</feature>
<evidence type="ECO:0000256" key="5">
    <source>
        <dbReference type="ARBA" id="ARBA00022692"/>
    </source>
</evidence>
<feature type="transmembrane region" description="Helical" evidence="12">
    <location>
        <begin position="1223"/>
        <end position="1241"/>
    </location>
</feature>
<dbReference type="InterPro" id="IPR051223">
    <property type="entry name" value="Polycystin"/>
</dbReference>
<dbReference type="InterPro" id="IPR008979">
    <property type="entry name" value="Galactose-bd-like_sf"/>
</dbReference>
<dbReference type="PROSITE" id="PS50095">
    <property type="entry name" value="PLAT"/>
    <property type="match status" value="1"/>
</dbReference>
<dbReference type="eggNOG" id="KOG3599">
    <property type="taxonomic scope" value="Eukaryota"/>
</dbReference>
<dbReference type="FunFam" id="2.60.40.10:FF:002825">
    <property type="match status" value="1"/>
</dbReference>
<dbReference type="InterPro" id="IPR013783">
    <property type="entry name" value="Ig-like_fold"/>
</dbReference>
<dbReference type="Gene3D" id="2.60.120.260">
    <property type="entry name" value="Galactose-binding domain-like"/>
    <property type="match status" value="1"/>
</dbReference>
<dbReference type="CDD" id="cd00063">
    <property type="entry name" value="FN3"/>
    <property type="match status" value="3"/>
</dbReference>
<feature type="transmembrane region" description="Helical" evidence="12">
    <location>
        <begin position="1126"/>
        <end position="1152"/>
    </location>
</feature>
<dbReference type="PANTHER" id="PTHR10877">
    <property type="entry name" value="POLYCYSTIN FAMILY MEMBER"/>
    <property type="match status" value="1"/>
</dbReference>
<dbReference type="FunFam" id="3.40.395.10:FF:000026">
    <property type="entry name" value="Uncharacterized protein"/>
    <property type="match status" value="1"/>
</dbReference>
<organism>
    <name type="scientific">Branchiostoma floridae</name>
    <name type="common">Florida lancelet</name>
    <name type="synonym">Amphioxus</name>
    <dbReference type="NCBI Taxonomy" id="7739"/>
    <lineage>
        <taxon>Eukaryota</taxon>
        <taxon>Metazoa</taxon>
        <taxon>Chordata</taxon>
        <taxon>Cephalochordata</taxon>
        <taxon>Leptocardii</taxon>
        <taxon>Amphioxiformes</taxon>
        <taxon>Branchiostomatidae</taxon>
        <taxon>Branchiostoma</taxon>
    </lineage>
</organism>
<dbReference type="Pfam" id="PF08016">
    <property type="entry name" value="PKD_channel"/>
    <property type="match status" value="1"/>
</dbReference>
<dbReference type="EMBL" id="GG666528">
    <property type="protein sequence ID" value="EEN58778.1"/>
    <property type="molecule type" value="Genomic_DNA"/>
</dbReference>
<accession>C3YLK9</accession>
<reference evidence="16" key="1">
    <citation type="journal article" date="2008" name="Nature">
        <title>The amphioxus genome and the evolution of the chordate karyotype.</title>
        <authorList>
            <consortium name="US DOE Joint Genome Institute (JGI-PGF)"/>
            <person name="Putnam N.H."/>
            <person name="Butts T."/>
            <person name="Ferrier D.E.K."/>
            <person name="Furlong R.F."/>
            <person name="Hellsten U."/>
            <person name="Kawashima T."/>
            <person name="Robinson-Rechavi M."/>
            <person name="Shoguchi E."/>
            <person name="Terry A."/>
            <person name="Yu J.-K."/>
            <person name="Benito-Gutierrez E.L."/>
            <person name="Dubchak I."/>
            <person name="Garcia-Fernandez J."/>
            <person name="Gibson-Brown J.J."/>
            <person name="Grigoriev I.V."/>
            <person name="Horton A.C."/>
            <person name="de Jong P.J."/>
            <person name="Jurka J."/>
            <person name="Kapitonov V.V."/>
            <person name="Kohara Y."/>
            <person name="Kuroki Y."/>
            <person name="Lindquist E."/>
            <person name="Lucas S."/>
            <person name="Osoegawa K."/>
            <person name="Pennacchio L.A."/>
            <person name="Salamov A.A."/>
            <person name="Satou Y."/>
            <person name="Sauka-Spengler T."/>
            <person name="Schmutz J."/>
            <person name="Shin-I T."/>
            <person name="Toyoda A."/>
            <person name="Bronner-Fraser M."/>
            <person name="Fujiyama A."/>
            <person name="Holland L.Z."/>
            <person name="Holland P.W.H."/>
            <person name="Satoh N."/>
            <person name="Rokhsar D.S."/>
        </authorList>
    </citation>
    <scope>NUCLEOTIDE SEQUENCE [LARGE SCALE GENOMIC DNA]</scope>
    <source>
        <strain evidence="16">S238N-H82</strain>
        <tissue evidence="16">Testes</tissue>
    </source>
</reference>
<dbReference type="Gene3D" id="2.40.180.10">
    <property type="entry name" value="Catalase core domain"/>
    <property type="match status" value="1"/>
</dbReference>
<feature type="domain" description="GAIN-B" evidence="14">
    <location>
        <begin position="618"/>
        <end position="766"/>
    </location>
</feature>
<feature type="compositionally biased region" description="Basic and acidic residues" evidence="11">
    <location>
        <begin position="1059"/>
        <end position="1069"/>
    </location>
</feature>
<evidence type="ECO:0000256" key="7">
    <source>
        <dbReference type="ARBA" id="ARBA00022989"/>
    </source>
</evidence>
<dbReference type="InterPro" id="IPR057244">
    <property type="entry name" value="GAIN_B"/>
</dbReference>
<feature type="transmembrane region" description="Helical" evidence="12">
    <location>
        <begin position="1092"/>
        <end position="1114"/>
    </location>
</feature>
<dbReference type="InterPro" id="IPR013122">
    <property type="entry name" value="PKD1_2_channel"/>
</dbReference>
<dbReference type="SMART" id="SM00308">
    <property type="entry name" value="LH2"/>
    <property type="match status" value="1"/>
</dbReference>
<sequence>MIDRVVIFNRLTCCRDRINPFNIHIGDSDQVSTNPRCGDDHRIVVTQPTISVSCPGMWGRYVGVRLPGSGRILTLSEVEVYLAVDLPRNLTVTDVTDEGFNVTWSPPAYPYLQGYRVVVSDLNTVTAVNQSTIQTWLQVAGLTRETDYIIKLTVLDLYDSRWNNNVTTARTTTIMSSSTDLQFVNATETTSMLRFTWVPPDAVVTGYRIMYGQGEATEQLSPSPGPAERSALIEGLQASVVYTVEIITIGVRRESLVLVGRNATEPDECATLNGWCDHICSNIPGGYRCLCRQGFVLMADAYGCGAVDPPMSLAVTDITDESFKVTWSPSADPDLEGYRVVVSGLDTTVVNQSTDEASFPVVGLSPETVYVIRVTSLFSSSGWRSQSEAAMIQAVTETKETSSRLPLRNTATPADQDMAVGVLNSITSKLDKLDMSDPSIVQSVGGSLLESIGSLLEEPERDAKDVNGKIASDLEEDQSLSPEMRLAKAKEKEQKNQAQRERLVQESHRVMDGLFNAIFGTMRPGAPLITIERGGVSLSAQRVRGDQFGGQLVHIGNGSFHIPSKVALFGDYTPHSVNIKLMQFQQNPYTWGRREYQRQAGSDKRRLPYPRKRELKLPFAEPQQHRRRIPGHNHPAEHKRGVRRVGQECALVKTLSGDEETDRTEATMFIKGEDDPVDYYIKVSVLGPLAECDIEKKADMKESHTNDVYAYRIQWVRLSCVYWNETQDDWRTDGCTISEQSTIARTICHCNHLTAFGRDFATPPNTFDLLKFSVNDLRDNGAVVTAILLAFFLYSFASAVIWIAERVRKRKLHHTVRLDDNQNGRLYRLVIWTGAARHAGTESTVTFKLLGDAANSDVRSVDIAEKVFTQDSQVTLSFSTAEQLGNVEKLQLMHDNSGEGSRASWYVDRAAVEDLTTGKLSYFFCGEWLAADRGDGQVVKTFPVATEQDLRSFGFLFPASLRRNLEEEHLFLSVITMPEGNTFTRNERLGCCLCLLTLSMLSSAMWLSDEKVTQVVQGFSLGPFSFTLNTVYTGIMTSITYFPVIIVIVLLFQYSRPSNKGDRRVRDVEMGDPAESPTQQGRAKRLPHWCKYLAWVLVVLSTAGSAVFTVLYSLDWGKDKSEEWLSAYFISFMVDLFLLQPAKILLLTILTLSVRKSQAVKTIFEEKRDPTEASVICSSPKEAGFNSAAFRLKRKMERLSMTSLANIKQAGMRQRRDRRFGDTFWAIVCFCCFLLLVLSIANEHHSTAEGFRQTQGTVSTFLQSVDEVNDALTFWSWLEETALQSFYPETSYNGDKPRWEDQVFTADRQTVLVYPPSLIQARVKPAYDEYAKETGAFEKGWGRVRNTSAIEAAAPGWTYLPSGYPSLPIYGVTTHYWGDGFGLHLGKFADEMRSILADLKANRWIDKRTRVIFLEAILYNKNTDLFTSLTVVFEFSETAGVFSRHHVQTFRLHQRPGTIGYIYVLLEIIYVIVLLYSLWREAKTVRAAGLAYLTGPWNIVEIFNFFLAFTVITLYSFKRIYSSKVLVETNGGKVHHFRTAVNISQVYGWFLAFLTFVNMMKFLQLLKFNPYLAKLMSVFRGMAGEFSSFIFHFFFWISAFGVYGYLMFGLIVTEYSSISKSFSTLFQMSLGHVYYYQLREASPILGPIYFLAFICIIFLVLMNIAMAIIDTALPDVWNHVMPEEDRYFIQGLWERFTTFFGFWEVPDTGDDSMGTLHDSLVEVEIKVEKLWLKRQSLFNLKMVDADLPTEPEFVPTVKEVPNAAAVERHVRRRAIQVRHASPNICTDSGSPAIRSENKVPVVLATRCSSTEEDTRESQLAIKMTSIVPNEVKDDKKSSKVLVPHTEAEWPIAKLRTRDKVALMFGEMLTDDHIQAAQMLLCRQYPVLQGLEAPAVGLCDDGFAKMTGRGLQIHHNSSQHWVLSSYTAGQVRLYDSLGVTITPSLQKQLYQCYAAFADQASNVLTVIVPDVQRQENVFDCGLFAIAWAVDIAEGQDVSRVLYDDRKLRSHLVMCFGQGKLTPFPRLTTRRKQEGPSKAHRIWLVCHCEQGERLGRMERCNRCRRIFHVSCLLVSPPRDCTLTCGDCAV</sequence>
<keyword evidence="4" id="KW-1003">Cell membrane</keyword>
<dbReference type="InterPro" id="IPR046791">
    <property type="entry name" value="Polycystin_dom"/>
</dbReference>
<comment type="caution">
    <text evidence="10">Lacks conserved residue(s) required for the propagation of feature annotation.</text>
</comment>
<dbReference type="Pfam" id="PF00041">
    <property type="entry name" value="fn3"/>
    <property type="match status" value="3"/>
</dbReference>
<dbReference type="InterPro" id="IPR003961">
    <property type="entry name" value="FN3_dom"/>
</dbReference>
<dbReference type="PROSITE" id="PS50221">
    <property type="entry name" value="GAIN_B"/>
    <property type="match status" value="1"/>
</dbReference>
<evidence type="ECO:0000256" key="12">
    <source>
        <dbReference type="SAM" id="Phobius"/>
    </source>
</evidence>
<dbReference type="InterPro" id="IPR038765">
    <property type="entry name" value="Papain-like_cys_pep_sf"/>
</dbReference>
<dbReference type="Gene3D" id="1.10.287.70">
    <property type="match status" value="1"/>
</dbReference>
<comment type="subcellular location">
    <subcellularLocation>
        <location evidence="2">Cell membrane</location>
    </subcellularLocation>
    <subcellularLocation>
        <location evidence="1">Membrane</location>
        <topology evidence="1">Multi-pass membrane protein</topology>
    </subcellularLocation>
</comment>
<dbReference type="SUPFAM" id="SSF49785">
    <property type="entry name" value="Galactose-binding domain-like"/>
    <property type="match status" value="1"/>
</dbReference>
<feature type="transmembrane region" description="Helical" evidence="12">
    <location>
        <begin position="781"/>
        <end position="804"/>
    </location>
</feature>
<evidence type="ECO:0000259" key="14">
    <source>
        <dbReference type="PROSITE" id="PS50221"/>
    </source>
</evidence>
<dbReference type="InterPro" id="IPR000203">
    <property type="entry name" value="GPS"/>
</dbReference>
<dbReference type="PRINTS" id="PR00500">
    <property type="entry name" value="POLYCYSTIN1"/>
</dbReference>
<evidence type="ECO:0000313" key="16">
    <source>
        <dbReference type="EMBL" id="EEN58778.1"/>
    </source>
</evidence>
<dbReference type="CDD" id="cd00054">
    <property type="entry name" value="EGF_CA"/>
    <property type="match status" value="1"/>
</dbReference>
<feature type="transmembrane region" description="Helical" evidence="12">
    <location>
        <begin position="1648"/>
        <end position="1669"/>
    </location>
</feature>
<dbReference type="InterPro" id="IPR046338">
    <property type="entry name" value="GAIN_dom_sf"/>
</dbReference>
<dbReference type="GO" id="GO:0005509">
    <property type="term" value="F:calcium ion binding"/>
    <property type="evidence" value="ECO:0007669"/>
    <property type="project" value="InterPro"/>
</dbReference>
<dbReference type="PROSITE" id="PS50853">
    <property type="entry name" value="FN3"/>
    <property type="match status" value="3"/>
</dbReference>
<evidence type="ECO:0000256" key="2">
    <source>
        <dbReference type="ARBA" id="ARBA00004236"/>
    </source>
</evidence>
<proteinExistence type="inferred from homology"/>
<dbReference type="Pfam" id="PF20519">
    <property type="entry name" value="Polycystin_dom"/>
    <property type="match status" value="1"/>
</dbReference>
<feature type="domain" description="Fibronectin type-III" evidence="15">
    <location>
        <begin position="86"/>
        <end position="171"/>
    </location>
</feature>
<evidence type="ECO:0008006" key="17">
    <source>
        <dbReference type="Google" id="ProtNLM"/>
    </source>
</evidence>
<comment type="similarity">
    <text evidence="3">Belongs to the polycystin family.</text>
</comment>
<dbReference type="SUPFAM" id="SSF49265">
    <property type="entry name" value="Fibronectin type III"/>
    <property type="match status" value="2"/>
</dbReference>
<protein>
    <recommendedName>
        <fullName evidence="17">Polycystic kidney disease protein 1-like 2</fullName>
    </recommendedName>
</protein>
<feature type="domain" description="Fibronectin type-III" evidence="15">
    <location>
        <begin position="309"/>
        <end position="401"/>
    </location>
</feature>
<keyword evidence="8 12" id="KW-0472">Membrane</keyword>
<dbReference type="Pfam" id="PF14670">
    <property type="entry name" value="FXa_inhibition"/>
    <property type="match status" value="1"/>
</dbReference>
<keyword evidence="9" id="KW-1015">Disulfide bond</keyword>
<feature type="domain" description="Fibronectin type-III" evidence="15">
    <location>
        <begin position="177"/>
        <end position="268"/>
    </location>
</feature>
<feature type="transmembrane region" description="Helical" evidence="12">
    <location>
        <begin position="1031"/>
        <end position="1054"/>
    </location>
</feature>
<dbReference type="Pfam" id="PF01477">
    <property type="entry name" value="PLAT"/>
    <property type="match status" value="1"/>
</dbReference>
<dbReference type="SMART" id="SM00179">
    <property type="entry name" value="EGF_CA"/>
    <property type="match status" value="1"/>
</dbReference>
<evidence type="ECO:0000256" key="9">
    <source>
        <dbReference type="ARBA" id="ARBA00023157"/>
    </source>
</evidence>
<dbReference type="SUPFAM" id="SSF49723">
    <property type="entry name" value="Lipase/lipooxygenase domain (PLAT/LH2 domain)"/>
    <property type="match status" value="1"/>
</dbReference>
<dbReference type="SMART" id="SM00060">
    <property type="entry name" value="FN3"/>
    <property type="match status" value="3"/>
</dbReference>
<keyword evidence="5 12" id="KW-0812">Transmembrane</keyword>
<feature type="transmembrane region" description="Helical" evidence="12">
    <location>
        <begin position="1618"/>
        <end position="1636"/>
    </location>
</feature>
<dbReference type="InterPro" id="IPR000742">
    <property type="entry name" value="EGF"/>
</dbReference>
<feature type="transmembrane region" description="Helical" evidence="12">
    <location>
        <begin position="1460"/>
        <end position="1479"/>
    </location>
</feature>
<dbReference type="SMART" id="SM00303">
    <property type="entry name" value="GPS"/>
    <property type="match status" value="1"/>
</dbReference>
<dbReference type="Gene3D" id="2.60.40.10">
    <property type="entry name" value="Immunoglobulins"/>
    <property type="match status" value="3"/>
</dbReference>
<keyword evidence="6" id="KW-0732">Signal</keyword>
<evidence type="ECO:0000256" key="11">
    <source>
        <dbReference type="SAM" id="MobiDB-lite"/>
    </source>
</evidence>
<evidence type="ECO:0000256" key="3">
    <source>
        <dbReference type="ARBA" id="ARBA00007200"/>
    </source>
</evidence>
<dbReference type="InterPro" id="IPR001024">
    <property type="entry name" value="PLAT/LH2_dom"/>
</dbReference>
<dbReference type="InParanoid" id="C3YLK9"/>
<evidence type="ECO:0000259" key="13">
    <source>
        <dbReference type="PROSITE" id="PS50095"/>
    </source>
</evidence>
<feature type="transmembrane region" description="Helical" evidence="12">
    <location>
        <begin position="989"/>
        <end position="1007"/>
    </location>
</feature>
<evidence type="ECO:0000259" key="15">
    <source>
        <dbReference type="PROSITE" id="PS50853"/>
    </source>
</evidence>
<evidence type="ECO:0000256" key="6">
    <source>
        <dbReference type="ARBA" id="ARBA00022729"/>
    </source>
</evidence>
<dbReference type="FunFam" id="2.60.40.10:FF:003125">
    <property type="match status" value="1"/>
</dbReference>
<feature type="transmembrane region" description="Helical" evidence="12">
    <location>
        <begin position="1589"/>
        <end position="1612"/>
    </location>
</feature>
<dbReference type="InterPro" id="IPR000434">
    <property type="entry name" value="PC1"/>
</dbReference>
<dbReference type="PROSITE" id="PS01186">
    <property type="entry name" value="EGF_2"/>
    <property type="match status" value="1"/>
</dbReference>
<evidence type="ECO:0000256" key="1">
    <source>
        <dbReference type="ARBA" id="ARBA00004141"/>
    </source>
</evidence>
<dbReference type="Gene3D" id="2.60.220.50">
    <property type="match status" value="1"/>
</dbReference>
<dbReference type="FunFam" id="2.10.25.10:FF:000931">
    <property type="entry name" value="Uncharacterized protein"/>
    <property type="match status" value="1"/>
</dbReference>
<dbReference type="Gene3D" id="2.10.25.10">
    <property type="entry name" value="Laminin"/>
    <property type="match status" value="1"/>
</dbReference>
<keyword evidence="7 12" id="KW-1133">Transmembrane helix</keyword>
<feature type="transmembrane region" description="Helical" evidence="12">
    <location>
        <begin position="1546"/>
        <end position="1568"/>
    </location>
</feature>
<evidence type="ECO:0000256" key="10">
    <source>
        <dbReference type="PROSITE-ProRule" id="PRU00152"/>
    </source>
</evidence>